<dbReference type="AlphaFoldDB" id="A0A914HQM3"/>
<dbReference type="Proteomes" id="UP000887572">
    <property type="component" value="Unplaced"/>
</dbReference>
<evidence type="ECO:0000313" key="1">
    <source>
        <dbReference type="Proteomes" id="UP000887572"/>
    </source>
</evidence>
<accession>A0A914HQM3</accession>
<name>A0A914HQM3_GLORO</name>
<keyword evidence="1" id="KW-1185">Reference proteome</keyword>
<dbReference type="WBParaSite" id="Gr19_v10_g2998.t1">
    <property type="protein sequence ID" value="Gr19_v10_g2998.t1"/>
    <property type="gene ID" value="Gr19_v10_g2998"/>
</dbReference>
<protein>
    <submittedName>
        <fullName evidence="2">Uncharacterized protein</fullName>
    </submittedName>
</protein>
<organism evidence="1 2">
    <name type="scientific">Globodera rostochiensis</name>
    <name type="common">Golden nematode worm</name>
    <name type="synonym">Heterodera rostochiensis</name>
    <dbReference type="NCBI Taxonomy" id="31243"/>
    <lineage>
        <taxon>Eukaryota</taxon>
        <taxon>Metazoa</taxon>
        <taxon>Ecdysozoa</taxon>
        <taxon>Nematoda</taxon>
        <taxon>Chromadorea</taxon>
        <taxon>Rhabditida</taxon>
        <taxon>Tylenchina</taxon>
        <taxon>Tylenchomorpha</taxon>
        <taxon>Tylenchoidea</taxon>
        <taxon>Heteroderidae</taxon>
        <taxon>Heteroderinae</taxon>
        <taxon>Globodera</taxon>
    </lineage>
</organism>
<evidence type="ECO:0000313" key="2">
    <source>
        <dbReference type="WBParaSite" id="Gr19_v10_g2998.t1"/>
    </source>
</evidence>
<sequence length="77" mass="8914">MKNIFAFLVKTWPPVRRPTTRKKCLHKPPLLSCQKQNSQRFGILHCLITSPKLFHYEPAHGLQQSTASRRCQCHCGI</sequence>
<proteinExistence type="predicted"/>
<reference evidence="2" key="1">
    <citation type="submission" date="2022-11" db="UniProtKB">
        <authorList>
            <consortium name="WormBaseParasite"/>
        </authorList>
    </citation>
    <scope>IDENTIFICATION</scope>
</reference>